<dbReference type="Pfam" id="PF00106">
    <property type="entry name" value="adh_short"/>
    <property type="match status" value="1"/>
</dbReference>
<organism evidence="2 3">
    <name type="scientific">Streptoalloteichus hindustanus</name>
    <dbReference type="NCBI Taxonomy" id="2017"/>
    <lineage>
        <taxon>Bacteria</taxon>
        <taxon>Bacillati</taxon>
        <taxon>Actinomycetota</taxon>
        <taxon>Actinomycetes</taxon>
        <taxon>Pseudonocardiales</taxon>
        <taxon>Pseudonocardiaceae</taxon>
        <taxon>Streptoalloteichus</taxon>
    </lineage>
</organism>
<dbReference type="PRINTS" id="PR00081">
    <property type="entry name" value="GDHRDH"/>
</dbReference>
<accession>A0A1M4ZHE1</accession>
<dbReference type="STRING" id="2017.SAMN05444320_102740"/>
<sequence length="285" mass="30734">MKTIVITGGTDGMGNALARTYLRRGDTVAVIGRDTAKGQAFLDAAEGAGRAFFFQADLSEIEENERIIRRIRELFPVVDALVLCARHFRSTRRETADGFEATFALEYLSRFLFGHGLVEPLRKAAAPVIVNVSGPGMPKPEIRWADPGLRRGYDGVTAQTQAGRANDLLGVAFAAEHAPGPIRYVLVNPGGVATSFSGEYDAETLAHVEMLKRFGKPVHEGIAPITARIDAPPAEPLSAFVEEQRIGLAPNDFDPVAASRLRDLTRALLARRESGNGGLRDGSVL</sequence>
<protein>
    <submittedName>
        <fullName evidence="2">NAD(P)-dependent dehydrogenase, short-chain alcohol dehydrogenase family</fullName>
    </submittedName>
</protein>
<evidence type="ECO:0000256" key="1">
    <source>
        <dbReference type="ARBA" id="ARBA00023002"/>
    </source>
</evidence>
<evidence type="ECO:0000313" key="3">
    <source>
        <dbReference type="Proteomes" id="UP000184501"/>
    </source>
</evidence>
<dbReference type="Gene3D" id="3.40.50.720">
    <property type="entry name" value="NAD(P)-binding Rossmann-like Domain"/>
    <property type="match status" value="1"/>
</dbReference>
<dbReference type="OrthoDB" id="2860165at2"/>
<dbReference type="PANTHER" id="PTHR47534:SF3">
    <property type="entry name" value="ALCOHOL DEHYDROGENASE-LIKE C-TERMINAL DOMAIN-CONTAINING PROTEIN"/>
    <property type="match status" value="1"/>
</dbReference>
<dbReference type="InterPro" id="IPR036291">
    <property type="entry name" value="NAD(P)-bd_dom_sf"/>
</dbReference>
<dbReference type="Proteomes" id="UP000184501">
    <property type="component" value="Unassembled WGS sequence"/>
</dbReference>
<dbReference type="EMBL" id="FQVN01000002">
    <property type="protein sequence ID" value="SHF17459.1"/>
    <property type="molecule type" value="Genomic_DNA"/>
</dbReference>
<dbReference type="InterPro" id="IPR002347">
    <property type="entry name" value="SDR_fam"/>
</dbReference>
<reference evidence="2 3" key="1">
    <citation type="submission" date="2016-11" db="EMBL/GenBank/DDBJ databases">
        <authorList>
            <person name="Jaros S."/>
            <person name="Januszkiewicz K."/>
            <person name="Wedrychowicz H."/>
        </authorList>
    </citation>
    <scope>NUCLEOTIDE SEQUENCE [LARGE SCALE GENOMIC DNA]</scope>
    <source>
        <strain evidence="2 3">DSM 44523</strain>
    </source>
</reference>
<proteinExistence type="predicted"/>
<dbReference type="AlphaFoldDB" id="A0A1M4ZHE1"/>
<dbReference type="RefSeq" id="WP_073480908.1">
    <property type="nucleotide sequence ID" value="NZ_FQVN01000002.1"/>
</dbReference>
<dbReference type="InterPro" id="IPR052228">
    <property type="entry name" value="Sec_Metab_Biosynth_Oxidored"/>
</dbReference>
<evidence type="ECO:0000313" key="2">
    <source>
        <dbReference type="EMBL" id="SHF17459.1"/>
    </source>
</evidence>
<gene>
    <name evidence="2" type="ORF">SAMN05444320_102740</name>
</gene>
<dbReference type="SUPFAM" id="SSF51735">
    <property type="entry name" value="NAD(P)-binding Rossmann-fold domains"/>
    <property type="match status" value="1"/>
</dbReference>
<name>A0A1M4ZHE1_STRHI</name>
<keyword evidence="1" id="KW-0560">Oxidoreductase</keyword>
<keyword evidence="3" id="KW-1185">Reference proteome</keyword>
<dbReference type="PANTHER" id="PTHR47534">
    <property type="entry name" value="YALI0E05731P"/>
    <property type="match status" value="1"/>
</dbReference>
<dbReference type="GO" id="GO:0016491">
    <property type="term" value="F:oxidoreductase activity"/>
    <property type="evidence" value="ECO:0007669"/>
    <property type="project" value="UniProtKB-KW"/>
</dbReference>